<keyword evidence="2" id="KW-1185">Reference proteome</keyword>
<accession>A0A5J6WX82</accession>
<dbReference type="Proteomes" id="UP000594034">
    <property type="component" value="Chromosome"/>
</dbReference>
<organism evidence="1 2">
    <name type="scientific">Aeromonas simiae</name>
    <dbReference type="NCBI Taxonomy" id="218936"/>
    <lineage>
        <taxon>Bacteria</taxon>
        <taxon>Pseudomonadati</taxon>
        <taxon>Pseudomonadota</taxon>
        <taxon>Gammaproteobacteria</taxon>
        <taxon>Aeromonadales</taxon>
        <taxon>Aeromonadaceae</taxon>
        <taxon>Aeromonas</taxon>
    </lineage>
</organism>
<gene>
    <name evidence="1" type="ORF">FE240_11530</name>
</gene>
<dbReference type="AlphaFoldDB" id="A0A5J6WX82"/>
<evidence type="ECO:0000313" key="1">
    <source>
        <dbReference type="EMBL" id="QFI55260.1"/>
    </source>
</evidence>
<protein>
    <submittedName>
        <fullName evidence="1">Uncharacterized protein</fullName>
    </submittedName>
</protein>
<dbReference type="KEGG" id="asim:FE240_11530"/>
<sequence length="184" mass="20880">MRSTSVLSRLHTVNDLNEFDIQLKQCLETRAEALLLDHALDAPQQHLLLAMPSDLPIYVTQEGIWPDSQQVNICSTPPSDATMEGWAPESALLELESWLERGCRHFIAPAAIAPVLRAILNIWSLDPYLARHYQAMLTPLLASATEADLRAIFTARHHADAPRSPWVESYMKLERKLYRAYLDH</sequence>
<proteinExistence type="predicted"/>
<evidence type="ECO:0000313" key="2">
    <source>
        <dbReference type="Proteomes" id="UP000594034"/>
    </source>
</evidence>
<dbReference type="RefSeq" id="WP_193001090.1">
    <property type="nucleotide sequence ID" value="NZ_CP040449.1"/>
</dbReference>
<dbReference type="EMBL" id="CP040449">
    <property type="protein sequence ID" value="QFI55260.1"/>
    <property type="molecule type" value="Genomic_DNA"/>
</dbReference>
<reference evidence="1 2" key="1">
    <citation type="submission" date="2019-05" db="EMBL/GenBank/DDBJ databases">
        <title>OXA-830, a novel chromosomally encoded expanded-spectrum class D beta-lactamase in Aeromonas simiae.</title>
        <authorList>
            <person name="Zhou W."/>
            <person name="Chen Q."/>
        </authorList>
    </citation>
    <scope>NUCLEOTIDE SEQUENCE [LARGE SCALE GENOMIC DNA]</scope>
    <source>
        <strain evidence="1 2">A6</strain>
    </source>
</reference>
<name>A0A5J6WX82_9GAMM</name>